<evidence type="ECO:0000313" key="10">
    <source>
        <dbReference type="Proteomes" id="UP000070184"/>
    </source>
</evidence>
<evidence type="ECO:0000256" key="1">
    <source>
        <dbReference type="ARBA" id="ARBA00022723"/>
    </source>
</evidence>
<dbReference type="InterPro" id="IPR051620">
    <property type="entry name" value="ORF904-like_C"/>
</dbReference>
<dbReference type="Pfam" id="PF19263">
    <property type="entry name" value="DUF5906"/>
    <property type="match status" value="1"/>
</dbReference>
<evidence type="ECO:0000256" key="5">
    <source>
        <dbReference type="ARBA" id="ARBA00023004"/>
    </source>
</evidence>
<keyword evidence="5 6" id="KW-0408">Iron</keyword>
<dbReference type="Pfam" id="PF08706">
    <property type="entry name" value="D5_N"/>
    <property type="match status" value="1"/>
</dbReference>
<dbReference type="InterPro" id="IPR014818">
    <property type="entry name" value="Phage/plasmid_primase_P4_C"/>
</dbReference>
<dbReference type="InterPro" id="IPR027417">
    <property type="entry name" value="P-loop_NTPase"/>
</dbReference>
<keyword evidence="2" id="KW-0547">Nucleotide-binding</keyword>
<evidence type="ECO:0000256" key="6">
    <source>
        <dbReference type="PROSITE-ProRule" id="PRU00433"/>
    </source>
</evidence>
<dbReference type="SMART" id="SM00885">
    <property type="entry name" value="D5_N"/>
    <property type="match status" value="1"/>
</dbReference>
<dbReference type="GO" id="GO:0016787">
    <property type="term" value="F:hydrolase activity"/>
    <property type="evidence" value="ECO:0007669"/>
    <property type="project" value="UniProtKB-KW"/>
</dbReference>
<name>A0A133U444_9EURY</name>
<dbReference type="GO" id="GO:0020037">
    <property type="term" value="F:heme binding"/>
    <property type="evidence" value="ECO:0007669"/>
    <property type="project" value="InterPro"/>
</dbReference>
<evidence type="ECO:0000259" key="8">
    <source>
        <dbReference type="PROSITE" id="PS51206"/>
    </source>
</evidence>
<dbReference type="Proteomes" id="UP000070184">
    <property type="component" value="Unassembled WGS sequence"/>
</dbReference>
<accession>A0A133U444</accession>
<sequence length="694" mass="78552">MGLDTKIGEFDRFIDHLPEEIAESLWFIPVREDKAPDIPEEESLRDEEFRLGLEEARERLEDGKNIGIILRDHFSVLDVIDPEEAEEYLKDLPSTLEVSTRSGKVHRYYLPGDEIEGKDIPNIAELRTGWRCVVAPGSHACDEGGNGWGTYSIESSQDVAELSPNDLPPELTVVEEGGKEEDRIVNERGWRIEKIMEDDEKLDSLLTRNVPPGKGYVDIEEARKDTIRKLLYWEFGPKMVQEAMESYRKYEDFDFDSLFINVLQDFQSNGEDTISDHLDDPDAYRPGSGVGKKVKRKTRRELEEWVSNQNRRVREDGAVPATFASEIALPSGESIEEGSTLFLPPDLVAELQEKEKAGRYIFKCPRCHELHFQEKPYKPSVCQNPNCESNGERTDGKFLKPVHPSDHEERAEALMDNYHFKTVAASLSGTSAAGLTHLYEKGVYDEEEAMGFIRGKVQNMNSKLKLSDQNDVINYISVATQVSEEKFGVSEGKVVLEDRTLDLENDELRPHKPSDLATSKIPIEYDPDAWCPEFLDYLERMVPSEKDRERLQELLGTALVGEKLHKKGAMVVGPTDAGKSTLIKIIRGVFGGRDNVSTQAPSTLADTRWGKAKLRNKLLNSTDEVSAGRLEELATLKRVMDGDPVEAEEKREKTFEFSPTCEHLYAANQTPSASRKDDAFWNRWIVIETPNPVP</sequence>
<dbReference type="PANTHER" id="PTHR35372">
    <property type="entry name" value="ATP BINDING PROTEIN-RELATED"/>
    <property type="match status" value="1"/>
</dbReference>
<keyword evidence="3" id="KW-0378">Hydrolase</keyword>
<keyword evidence="6" id="KW-0349">Heme</keyword>
<dbReference type="PROSITE" id="PS51007">
    <property type="entry name" value="CYTC"/>
    <property type="match status" value="1"/>
</dbReference>
<dbReference type="Gene3D" id="3.40.50.300">
    <property type="entry name" value="P-loop containing nucleotide triphosphate hydrolases"/>
    <property type="match status" value="1"/>
</dbReference>
<dbReference type="GO" id="GO:0005524">
    <property type="term" value="F:ATP binding"/>
    <property type="evidence" value="ECO:0007669"/>
    <property type="project" value="UniProtKB-KW"/>
</dbReference>
<keyword evidence="1 6" id="KW-0479">Metal-binding</keyword>
<evidence type="ECO:0008006" key="11">
    <source>
        <dbReference type="Google" id="ProtNLM"/>
    </source>
</evidence>
<feature type="domain" description="SF3 helicase" evidence="8">
    <location>
        <begin position="546"/>
        <end position="694"/>
    </location>
</feature>
<dbReference type="NCBIfam" id="TIGR01613">
    <property type="entry name" value="primase_Cterm"/>
    <property type="match status" value="1"/>
</dbReference>
<dbReference type="InterPro" id="IPR045455">
    <property type="entry name" value="NrS-1_pol-like_helicase"/>
</dbReference>
<feature type="domain" description="Cytochrome c" evidence="7">
    <location>
        <begin position="333"/>
        <end position="480"/>
    </location>
</feature>
<keyword evidence="10" id="KW-1185">Reference proteome</keyword>
<organism evidence="9 10">
    <name type="scientific">candidate division MSBL1 archaeon SCGC-AAA259B11</name>
    <dbReference type="NCBI Taxonomy" id="1698260"/>
    <lineage>
        <taxon>Archaea</taxon>
        <taxon>Methanobacteriati</taxon>
        <taxon>Methanobacteriota</taxon>
        <taxon>candidate division MSBL1</taxon>
    </lineage>
</organism>
<reference evidence="9 10" key="1">
    <citation type="journal article" date="2016" name="Sci. Rep.">
        <title>Metabolic traits of an uncultured archaeal lineage -MSBL1- from brine pools of the Red Sea.</title>
        <authorList>
            <person name="Mwirichia R."/>
            <person name="Alam I."/>
            <person name="Rashid M."/>
            <person name="Vinu M."/>
            <person name="Ba-Alawi W."/>
            <person name="Anthony Kamau A."/>
            <person name="Kamanda Ngugi D."/>
            <person name="Goker M."/>
            <person name="Klenk H.P."/>
            <person name="Bajic V."/>
            <person name="Stingl U."/>
        </authorList>
    </citation>
    <scope>NUCLEOTIDE SEQUENCE [LARGE SCALE GENOMIC DNA]</scope>
    <source>
        <strain evidence="9">SCGC-AAA259B11</strain>
    </source>
</reference>
<dbReference type="InterPro" id="IPR006500">
    <property type="entry name" value="Helicase_put_C_phage/plasmid"/>
</dbReference>
<dbReference type="GO" id="GO:0009055">
    <property type="term" value="F:electron transfer activity"/>
    <property type="evidence" value="ECO:0007669"/>
    <property type="project" value="InterPro"/>
</dbReference>
<evidence type="ECO:0000259" key="7">
    <source>
        <dbReference type="PROSITE" id="PS51007"/>
    </source>
</evidence>
<dbReference type="SUPFAM" id="SSF52540">
    <property type="entry name" value="P-loop containing nucleoside triphosphate hydrolases"/>
    <property type="match status" value="1"/>
</dbReference>
<dbReference type="InterPro" id="IPR014015">
    <property type="entry name" value="Helicase_SF3_DNA-vir"/>
</dbReference>
<dbReference type="InterPro" id="IPR009056">
    <property type="entry name" value="Cyt_c-like_dom"/>
</dbReference>
<dbReference type="EMBL" id="LHXK01000068">
    <property type="protein sequence ID" value="KXA88936.1"/>
    <property type="molecule type" value="Genomic_DNA"/>
</dbReference>
<gene>
    <name evidence="9" type="ORF">AKJ61_03915</name>
</gene>
<proteinExistence type="predicted"/>
<evidence type="ECO:0000256" key="3">
    <source>
        <dbReference type="ARBA" id="ARBA00022801"/>
    </source>
</evidence>
<dbReference type="PANTHER" id="PTHR35372:SF2">
    <property type="entry name" value="SF3 HELICASE DOMAIN-CONTAINING PROTEIN"/>
    <property type="match status" value="1"/>
</dbReference>
<dbReference type="PROSITE" id="PS51206">
    <property type="entry name" value="SF3_HELICASE_1"/>
    <property type="match status" value="1"/>
</dbReference>
<comment type="caution">
    <text evidence="9">The sequence shown here is derived from an EMBL/GenBank/DDBJ whole genome shotgun (WGS) entry which is preliminary data.</text>
</comment>
<evidence type="ECO:0000256" key="4">
    <source>
        <dbReference type="ARBA" id="ARBA00022840"/>
    </source>
</evidence>
<dbReference type="GO" id="GO:0046872">
    <property type="term" value="F:metal ion binding"/>
    <property type="evidence" value="ECO:0007669"/>
    <property type="project" value="UniProtKB-KW"/>
</dbReference>
<evidence type="ECO:0000313" key="9">
    <source>
        <dbReference type="EMBL" id="KXA88936.1"/>
    </source>
</evidence>
<dbReference type="SUPFAM" id="SSF56747">
    <property type="entry name" value="Prim-pol domain"/>
    <property type="match status" value="1"/>
</dbReference>
<dbReference type="AlphaFoldDB" id="A0A133U444"/>
<protein>
    <recommendedName>
        <fullName evidence="11">SF3 helicase domain-containing protein</fullName>
    </recommendedName>
</protein>
<keyword evidence="4" id="KW-0067">ATP-binding</keyword>
<evidence type="ECO:0000256" key="2">
    <source>
        <dbReference type="ARBA" id="ARBA00022741"/>
    </source>
</evidence>